<evidence type="ECO:0000256" key="1">
    <source>
        <dbReference type="SAM" id="Phobius"/>
    </source>
</evidence>
<keyword evidence="1" id="KW-0472">Membrane</keyword>
<feature type="transmembrane region" description="Helical" evidence="1">
    <location>
        <begin position="38"/>
        <end position="60"/>
    </location>
</feature>
<dbReference type="Proteomes" id="UP000311919">
    <property type="component" value="Unassembled WGS sequence"/>
</dbReference>
<evidence type="ECO:0000313" key="3">
    <source>
        <dbReference type="Proteomes" id="UP000311919"/>
    </source>
</evidence>
<keyword evidence="1" id="KW-0812">Transmembrane</keyword>
<proteinExistence type="predicted"/>
<sequence length="108" mass="12180">MNALASLQTILAISFKVSNHWLQISRRCKPGNIYLSKWLSSIISDFTIWFYVLVWAPVAFSSLLLHRTALFIEVDGCLAYTSHVLTTSAGEDSLLHQSVCHLYLVSYS</sequence>
<gene>
    <name evidence="2" type="ORF">EWB00_003347</name>
</gene>
<reference evidence="2 3" key="1">
    <citation type="submission" date="2019-03" db="EMBL/GenBank/DDBJ databases">
        <title>An improved genome assembly of the fluke Schistosoma japonicum.</title>
        <authorList>
            <person name="Hu W."/>
            <person name="Luo F."/>
            <person name="Yin M."/>
            <person name="Mo X."/>
            <person name="Sun C."/>
            <person name="Wu Q."/>
            <person name="Zhu B."/>
            <person name="Xiang M."/>
            <person name="Wang J."/>
            <person name="Wang Y."/>
            <person name="Zhang T."/>
            <person name="Xu B."/>
            <person name="Zheng H."/>
            <person name="Feng Z."/>
        </authorList>
    </citation>
    <scope>NUCLEOTIDE SEQUENCE [LARGE SCALE GENOMIC DNA]</scope>
    <source>
        <strain evidence="2">HuSjv2</strain>
        <tissue evidence="2">Worms</tissue>
    </source>
</reference>
<keyword evidence="1" id="KW-1133">Transmembrane helix</keyword>
<evidence type="ECO:0000313" key="2">
    <source>
        <dbReference type="EMBL" id="TNN12859.1"/>
    </source>
</evidence>
<comment type="caution">
    <text evidence="2">The sequence shown here is derived from an EMBL/GenBank/DDBJ whole genome shotgun (WGS) entry which is preliminary data.</text>
</comment>
<dbReference type="AlphaFoldDB" id="A0A4Z2D8W5"/>
<keyword evidence="3" id="KW-1185">Reference proteome</keyword>
<dbReference type="EMBL" id="SKCS01000207">
    <property type="protein sequence ID" value="TNN12859.1"/>
    <property type="molecule type" value="Genomic_DNA"/>
</dbReference>
<accession>A0A4Z2D8W5</accession>
<protein>
    <submittedName>
        <fullName evidence="2">Uncharacterized protein</fullName>
    </submittedName>
</protein>
<organism evidence="2 3">
    <name type="scientific">Schistosoma japonicum</name>
    <name type="common">Blood fluke</name>
    <dbReference type="NCBI Taxonomy" id="6182"/>
    <lineage>
        <taxon>Eukaryota</taxon>
        <taxon>Metazoa</taxon>
        <taxon>Spiralia</taxon>
        <taxon>Lophotrochozoa</taxon>
        <taxon>Platyhelminthes</taxon>
        <taxon>Trematoda</taxon>
        <taxon>Digenea</taxon>
        <taxon>Strigeidida</taxon>
        <taxon>Schistosomatoidea</taxon>
        <taxon>Schistosomatidae</taxon>
        <taxon>Schistosoma</taxon>
    </lineage>
</organism>
<name>A0A4Z2D8W5_SCHJA</name>